<dbReference type="Gene3D" id="3.40.50.300">
    <property type="entry name" value="P-loop containing nucleotide triphosphate hydrolases"/>
    <property type="match status" value="3"/>
</dbReference>
<evidence type="ECO:0000256" key="7">
    <source>
        <dbReference type="SAM" id="Coils"/>
    </source>
</evidence>
<dbReference type="GO" id="GO:0005840">
    <property type="term" value="C:ribosome"/>
    <property type="evidence" value="ECO:0007669"/>
    <property type="project" value="UniProtKB-KW"/>
</dbReference>
<dbReference type="InterPro" id="IPR027417">
    <property type="entry name" value="P-loop_NTPase"/>
</dbReference>
<keyword evidence="7" id="KW-0175">Coiled coil</keyword>
<dbReference type="InterPro" id="IPR003593">
    <property type="entry name" value="AAA+_ATPase"/>
</dbReference>
<dbReference type="InterPro" id="IPR003439">
    <property type="entry name" value="ABC_transporter-like_ATP-bd"/>
</dbReference>
<accession>A0AAD7U697</accession>
<evidence type="ECO:0000256" key="5">
    <source>
        <dbReference type="ARBA" id="ARBA00022980"/>
    </source>
</evidence>
<dbReference type="EMBL" id="JAPEVG010000001">
    <property type="protein sequence ID" value="KAJ8502310.1"/>
    <property type="molecule type" value="Genomic_DNA"/>
</dbReference>
<dbReference type="GO" id="GO:1990904">
    <property type="term" value="C:ribonucleoprotein complex"/>
    <property type="evidence" value="ECO:0007669"/>
    <property type="project" value="UniProtKB-KW"/>
</dbReference>
<comment type="caution">
    <text evidence="10">The sequence shown here is derived from an EMBL/GenBank/DDBJ whole genome shotgun (WGS) entry which is preliminary data.</text>
</comment>
<feature type="compositionally biased region" description="Basic and acidic residues" evidence="8">
    <location>
        <begin position="188"/>
        <end position="204"/>
    </location>
</feature>
<organism evidence="10 11">
    <name type="scientific">Trametes cubensis</name>
    <dbReference type="NCBI Taxonomy" id="1111947"/>
    <lineage>
        <taxon>Eukaryota</taxon>
        <taxon>Fungi</taxon>
        <taxon>Dikarya</taxon>
        <taxon>Basidiomycota</taxon>
        <taxon>Agaricomycotina</taxon>
        <taxon>Agaricomycetes</taxon>
        <taxon>Polyporales</taxon>
        <taxon>Polyporaceae</taxon>
        <taxon>Trametes</taxon>
    </lineage>
</organism>
<proteinExistence type="inferred from homology"/>
<dbReference type="SMART" id="SM00382">
    <property type="entry name" value="AAA"/>
    <property type="match status" value="2"/>
</dbReference>
<dbReference type="InterPro" id="IPR050611">
    <property type="entry name" value="ABCF"/>
</dbReference>
<dbReference type="FunFam" id="3.10.20.10:FF:000002">
    <property type="entry name" value="60S ribosomal protein L18a"/>
    <property type="match status" value="1"/>
</dbReference>
<feature type="domain" description="ABC transporter" evidence="9">
    <location>
        <begin position="48"/>
        <end position="365"/>
    </location>
</feature>
<dbReference type="InterPro" id="IPR017871">
    <property type="entry name" value="ABC_transporter-like_CS"/>
</dbReference>
<dbReference type="Proteomes" id="UP001215151">
    <property type="component" value="Unassembled WGS sequence"/>
</dbReference>
<keyword evidence="3" id="KW-0547">Nucleotide-binding</keyword>
<evidence type="ECO:0000256" key="2">
    <source>
        <dbReference type="ARBA" id="ARBA00022737"/>
    </source>
</evidence>
<dbReference type="Pfam" id="PF01775">
    <property type="entry name" value="Ribosomal_L18A"/>
    <property type="match status" value="1"/>
</dbReference>
<dbReference type="GO" id="GO:0003735">
    <property type="term" value="F:structural constituent of ribosome"/>
    <property type="evidence" value="ECO:0007669"/>
    <property type="project" value="InterPro"/>
</dbReference>
<keyword evidence="11" id="KW-1185">Reference proteome</keyword>
<dbReference type="Pfam" id="PF00005">
    <property type="entry name" value="ABC_tran"/>
    <property type="match status" value="2"/>
</dbReference>
<feature type="domain" description="ABC transporter" evidence="9">
    <location>
        <begin position="464"/>
        <end position="683"/>
    </location>
</feature>
<dbReference type="SUPFAM" id="SSF52540">
    <property type="entry name" value="P-loop containing nucleoside triphosphate hydrolases"/>
    <property type="match status" value="2"/>
</dbReference>
<keyword evidence="2" id="KW-0677">Repeat</keyword>
<dbReference type="GO" id="GO:0006412">
    <property type="term" value="P:translation"/>
    <property type="evidence" value="ECO:0007669"/>
    <property type="project" value="InterPro"/>
</dbReference>
<evidence type="ECO:0000256" key="6">
    <source>
        <dbReference type="ARBA" id="ARBA00023274"/>
    </source>
</evidence>
<feature type="compositionally biased region" description="Polar residues" evidence="8">
    <location>
        <begin position="1"/>
        <end position="12"/>
    </location>
</feature>
<comment type="similarity">
    <text evidence="1">Belongs to the eukaryotic ribosomal protein eL20 family.</text>
</comment>
<dbReference type="Gene3D" id="3.10.20.10">
    <property type="match status" value="2"/>
</dbReference>
<dbReference type="GO" id="GO:0005524">
    <property type="term" value="F:ATP binding"/>
    <property type="evidence" value="ECO:0007669"/>
    <property type="project" value="UniProtKB-KW"/>
</dbReference>
<dbReference type="HAMAP" id="MF_00273">
    <property type="entry name" value="Ribosomal_eL20"/>
    <property type="match status" value="1"/>
</dbReference>
<dbReference type="GO" id="GO:0016887">
    <property type="term" value="F:ATP hydrolysis activity"/>
    <property type="evidence" value="ECO:0007669"/>
    <property type="project" value="InterPro"/>
</dbReference>
<gene>
    <name evidence="10" type="ORF">ONZ51_g115</name>
</gene>
<dbReference type="PANTHER" id="PTHR19211">
    <property type="entry name" value="ATP-BINDING TRANSPORT PROTEIN-RELATED"/>
    <property type="match status" value="1"/>
</dbReference>
<protein>
    <recommendedName>
        <fullName evidence="9">ABC transporter domain-containing protein</fullName>
    </recommendedName>
</protein>
<dbReference type="SUPFAM" id="SSF160374">
    <property type="entry name" value="RplX-like"/>
    <property type="match status" value="1"/>
</dbReference>
<evidence type="ECO:0000313" key="11">
    <source>
        <dbReference type="Proteomes" id="UP001215151"/>
    </source>
</evidence>
<dbReference type="PANTHER" id="PTHR19211:SF129">
    <property type="entry name" value="ABC TRANSPORTER ATP-BINDING PROTEIN"/>
    <property type="match status" value="1"/>
</dbReference>
<dbReference type="FunFam" id="3.10.20.10:FF:000001">
    <property type="entry name" value="60S ribosomal protein L18a"/>
    <property type="match status" value="1"/>
</dbReference>
<dbReference type="InterPro" id="IPR023573">
    <property type="entry name" value="Ribosomal_eL20_dom"/>
</dbReference>
<dbReference type="PROSITE" id="PS00211">
    <property type="entry name" value="ABC_TRANSPORTER_1"/>
    <property type="match status" value="1"/>
</dbReference>
<evidence type="ECO:0000313" key="10">
    <source>
        <dbReference type="EMBL" id="KAJ8502310.1"/>
    </source>
</evidence>
<feature type="region of interest" description="Disordered" evidence="8">
    <location>
        <begin position="188"/>
        <end position="215"/>
    </location>
</feature>
<name>A0AAD7U697_9APHY</name>
<keyword evidence="5" id="KW-0689">Ribosomal protein</keyword>
<sequence>MSSRGKASSKRQQAAPAGGYNDTAAPIVATSQVSRFHTETLTTLSNDIDLKGVTVTIGSHTLLADANLRLFHGVHYGLIGQNGVGKSTLLKAIGYKMLSGFPSNVRVLYVEQLEGADMTRPVVQVVMDADRKAARARKELKAVQGALEADDPSEIARVMREVKMARLMEELEAADKIALERSGARGADARRRLNEQEKRVEEAKAANTRPLSQEEITRSTVEAQELLAELFAAMDLYGEEAAEAKARSILKGLRFPSEWQDRPLGELSGGWRIRVALASALHIEPDILLLDEPTNHLDLPAIIWLQDYLANLSDTTIVTVSHDRAFLNAIADEIIVFKARTLTYHTGNFDEYLEHTEEKRKYKERMAEALERKKAAAEKAVQAAMSQARKAGDDKKMAQAASRQRKLERTGMEVNEKGHRFKLNRDRVGYFLSTRDDVEVEKVEQAPTWSIPDPIPLRQGGALIEVEGASLGYDKKRPLLEEVTLNVGQTSRIGIVGANGSGKTTLVKALVGDLRPFNGQVNRHLSAKIGHFTQHHVDVLHQYPIETSALSLLLDRDPERREQDCRAHLGKYGIRGGIALQPLRSLSGGQMVRVAFALSTFGTAPHLLILDEPTNHLDYLTTEALIMALKEFAGAVVIVSHDQFFVSEVAEQVYAMPFQEYQVVGRHLPSEAEPTPKIYRMRIFAPNEVVAKSRFWYFLRQLKKVKKASGEIIGVNVIHEKKPLKIKNFGIWLRYDSRSGTHNMYKEFRELSRADAVKALYQDMAARHRARFRSIHILRVVEIEKSEDVRRPYIKQLLVPKLKFPLPHRVQKVCHRFAQLIGQTTELRYRLELALTGMVDGPPSAIPKRDRLAALLAYRKAWKSGQHPFQVMRRPEHEMLFRTTSAGPFSILWERERWIMHLYRAPSIFCGIPEKLMVFDFRRHGFEGLRLVKSEFGIDFEQSLLWCTPVVVEEAARIRECRLFHHLDDHSAPYPFSAQPSYRVQLPPGLSSRTMTAHMFRLHGDLLLLVGRSQELDQKVVTVWNWKTGVIVWTFSGVFTAEPYIISSTRIVVVNELRMTFHLFAIDPNRRAHAPLTTIDECLFVLEPPELCDSEGAMYCVEQIAFQPPAVFPDCSPLFCRDPALSVLAVDFSIGYDDPEPGTSSPWDNYLLLVPIQTLLASYDLIATSAPAPGRSVGGRVVRWAEWGPTGTRIVRLDRLSYMASVIGAQCAIVRRQPMRHWLFDVYVVEVFPLAHKASFRLSRDPLGKCPKGHIDISRVLDEDRELESCWREPVRAEHPCMVTHTRIDLRCYGLTAGGGFHGDIGSLD</sequence>
<keyword evidence="4" id="KW-0067">ATP-binding</keyword>
<dbReference type="CDD" id="cd03221">
    <property type="entry name" value="ABCF_EF-3"/>
    <property type="match status" value="2"/>
</dbReference>
<evidence type="ECO:0000256" key="4">
    <source>
        <dbReference type="ARBA" id="ARBA00022840"/>
    </source>
</evidence>
<dbReference type="FunFam" id="3.40.50.300:FF:000011">
    <property type="entry name" value="Putative ABC transporter ATP-binding component"/>
    <property type="match status" value="1"/>
</dbReference>
<feature type="region of interest" description="Disordered" evidence="8">
    <location>
        <begin position="1"/>
        <end position="21"/>
    </location>
</feature>
<dbReference type="InterPro" id="IPR028877">
    <property type="entry name" value="Ribosomal_eL20"/>
</dbReference>
<evidence type="ECO:0000256" key="1">
    <source>
        <dbReference type="ARBA" id="ARBA00009362"/>
    </source>
</evidence>
<dbReference type="PROSITE" id="PS50893">
    <property type="entry name" value="ABC_TRANSPORTER_2"/>
    <property type="match status" value="2"/>
</dbReference>
<evidence type="ECO:0000256" key="3">
    <source>
        <dbReference type="ARBA" id="ARBA00022741"/>
    </source>
</evidence>
<keyword evidence="6" id="KW-0687">Ribonucleoprotein</keyword>
<reference evidence="10" key="1">
    <citation type="submission" date="2022-11" db="EMBL/GenBank/DDBJ databases">
        <title>Genome Sequence of Cubamyces cubensis.</title>
        <authorList>
            <person name="Buettner E."/>
        </authorList>
    </citation>
    <scope>NUCLEOTIDE SEQUENCE</scope>
    <source>
        <strain evidence="10">MPL-01</strain>
    </source>
</reference>
<evidence type="ECO:0000256" key="8">
    <source>
        <dbReference type="SAM" id="MobiDB-lite"/>
    </source>
</evidence>
<feature type="coiled-coil region" evidence="7">
    <location>
        <begin position="352"/>
        <end position="387"/>
    </location>
</feature>
<evidence type="ECO:0000259" key="9">
    <source>
        <dbReference type="PROSITE" id="PS50893"/>
    </source>
</evidence>